<dbReference type="GO" id="GO:0034599">
    <property type="term" value="P:cellular response to oxidative stress"/>
    <property type="evidence" value="ECO:0007669"/>
    <property type="project" value="TreeGrafter"/>
</dbReference>
<protein>
    <recommendedName>
        <fullName evidence="9">Mitochondrial peptide methionine sulfoxide reductase</fullName>
        <ecNumber evidence="2">1.8.4.11</ecNumber>
    </recommendedName>
    <alternativeName>
        <fullName evidence="6">Peptide-methionine (S)-S-oxide reductase</fullName>
    </alternativeName>
    <alternativeName>
        <fullName evidence="5">Protein-methionine-S-oxide reductase</fullName>
    </alternativeName>
</protein>
<sequence>MYLIIFISIVSGTFCVYNERALILNSYLSEKFEKNSDRTCPSCKQDCDLLRTTISTLPNLEEAMLGRQEKMQFNTTHYLLQTPIVEPFPKHLEVSIVAMGCFWGVEKLFWKEKGVISTAVGYVAGFTPNPNYEEAYTGQTGHAEAVKIVFDPRVTSFRKILKLFWENHDPTQGMRQGEDFGTQYRSMILAMTPEQREEAIMSRNLFQKELYKLGMGTITTQITPAFEFYYAEDYHQQYLAKRPGGYCGIAGTGAYLPKSFE</sequence>
<dbReference type="HAMAP" id="MF_01401">
    <property type="entry name" value="MsrA"/>
    <property type="match status" value="1"/>
</dbReference>
<dbReference type="PANTHER" id="PTHR42799">
    <property type="entry name" value="MITOCHONDRIAL PEPTIDE METHIONINE SULFOXIDE REDUCTASE"/>
    <property type="match status" value="1"/>
</dbReference>
<dbReference type="InterPro" id="IPR050162">
    <property type="entry name" value="MsrA_MetSO_reductase"/>
</dbReference>
<dbReference type="Gene3D" id="3.30.1060.10">
    <property type="entry name" value="Peptide methionine sulphoxide reductase MsrA"/>
    <property type="match status" value="1"/>
</dbReference>
<keyword evidence="10" id="KW-0732">Signal</keyword>
<dbReference type="NCBIfam" id="TIGR00401">
    <property type="entry name" value="msrA"/>
    <property type="match status" value="1"/>
</dbReference>
<feature type="chain" id="PRO_5013317490" description="Mitochondrial peptide methionine sulfoxide reductase" evidence="10">
    <location>
        <begin position="16"/>
        <end position="261"/>
    </location>
</feature>
<evidence type="ECO:0000256" key="8">
    <source>
        <dbReference type="ARBA" id="ARBA00048782"/>
    </source>
</evidence>
<feature type="signal peptide" evidence="10">
    <location>
        <begin position="1"/>
        <end position="15"/>
    </location>
</feature>
<dbReference type="AlphaFoldDB" id="A0A1R2C2H4"/>
<evidence type="ECO:0000256" key="9">
    <source>
        <dbReference type="ARBA" id="ARBA00067384"/>
    </source>
</evidence>
<evidence type="ECO:0000256" key="1">
    <source>
        <dbReference type="ARBA" id="ARBA00005591"/>
    </source>
</evidence>
<proteinExistence type="inferred from homology"/>
<dbReference type="OrthoDB" id="77405at2759"/>
<evidence type="ECO:0000256" key="5">
    <source>
        <dbReference type="ARBA" id="ARBA00030273"/>
    </source>
</evidence>
<comment type="catalytic activity">
    <reaction evidence="7">
        <text>L-methionyl-[protein] + [thioredoxin]-disulfide + H2O = L-methionyl-(S)-S-oxide-[protein] + [thioredoxin]-dithiol</text>
        <dbReference type="Rhea" id="RHEA:14217"/>
        <dbReference type="Rhea" id="RHEA-COMP:10698"/>
        <dbReference type="Rhea" id="RHEA-COMP:10700"/>
        <dbReference type="Rhea" id="RHEA-COMP:12313"/>
        <dbReference type="Rhea" id="RHEA-COMP:12315"/>
        <dbReference type="ChEBI" id="CHEBI:15377"/>
        <dbReference type="ChEBI" id="CHEBI:16044"/>
        <dbReference type="ChEBI" id="CHEBI:29950"/>
        <dbReference type="ChEBI" id="CHEBI:44120"/>
        <dbReference type="ChEBI" id="CHEBI:50058"/>
        <dbReference type="EC" id="1.8.4.11"/>
    </reaction>
</comment>
<evidence type="ECO:0000256" key="3">
    <source>
        <dbReference type="ARBA" id="ARBA00023002"/>
    </source>
</evidence>
<evidence type="ECO:0000256" key="6">
    <source>
        <dbReference type="ARBA" id="ARBA00030643"/>
    </source>
</evidence>
<dbReference type="EC" id="1.8.4.11" evidence="2"/>
<dbReference type="InterPro" id="IPR002569">
    <property type="entry name" value="Met_Sox_Rdtase_MsrA_dom"/>
</dbReference>
<organism evidence="12 13">
    <name type="scientific">Stentor coeruleus</name>
    <dbReference type="NCBI Taxonomy" id="5963"/>
    <lineage>
        <taxon>Eukaryota</taxon>
        <taxon>Sar</taxon>
        <taxon>Alveolata</taxon>
        <taxon>Ciliophora</taxon>
        <taxon>Postciliodesmatophora</taxon>
        <taxon>Heterotrichea</taxon>
        <taxon>Heterotrichida</taxon>
        <taxon>Stentoridae</taxon>
        <taxon>Stentor</taxon>
    </lineage>
</organism>
<dbReference type="Pfam" id="PF01625">
    <property type="entry name" value="PMSR"/>
    <property type="match status" value="1"/>
</dbReference>
<dbReference type="Proteomes" id="UP000187209">
    <property type="component" value="Unassembled WGS sequence"/>
</dbReference>
<evidence type="ECO:0000313" key="13">
    <source>
        <dbReference type="Proteomes" id="UP000187209"/>
    </source>
</evidence>
<comment type="similarity">
    <text evidence="1">Belongs to the MsrA Met sulfoxide reductase family.</text>
</comment>
<dbReference type="GO" id="GO:0005737">
    <property type="term" value="C:cytoplasm"/>
    <property type="evidence" value="ECO:0007669"/>
    <property type="project" value="TreeGrafter"/>
</dbReference>
<comment type="caution">
    <text evidence="12">The sequence shown here is derived from an EMBL/GenBank/DDBJ whole genome shotgun (WGS) entry which is preliminary data.</text>
</comment>
<evidence type="ECO:0000256" key="4">
    <source>
        <dbReference type="ARBA" id="ARBA00024679"/>
    </source>
</evidence>
<accession>A0A1R2C2H4</accession>
<evidence type="ECO:0000259" key="11">
    <source>
        <dbReference type="Pfam" id="PF01625"/>
    </source>
</evidence>
<dbReference type="FunFam" id="3.30.1060.10:FF:000001">
    <property type="entry name" value="Peptide methionine sulfoxide reductase MsrA"/>
    <property type="match status" value="1"/>
</dbReference>
<dbReference type="PANTHER" id="PTHR42799:SF2">
    <property type="entry name" value="MITOCHONDRIAL PEPTIDE METHIONINE SULFOXIDE REDUCTASE"/>
    <property type="match status" value="1"/>
</dbReference>
<keyword evidence="13" id="KW-1185">Reference proteome</keyword>
<feature type="domain" description="Peptide methionine sulphoxide reductase MsrA" evidence="11">
    <location>
        <begin position="96"/>
        <end position="247"/>
    </location>
</feature>
<dbReference type="InterPro" id="IPR036509">
    <property type="entry name" value="Met_Sox_Rdtase_MsrA_sf"/>
</dbReference>
<evidence type="ECO:0000256" key="2">
    <source>
        <dbReference type="ARBA" id="ARBA00012502"/>
    </source>
</evidence>
<evidence type="ECO:0000256" key="10">
    <source>
        <dbReference type="SAM" id="SignalP"/>
    </source>
</evidence>
<comment type="function">
    <text evidence="4">Has an important function as a repair enzyme for proteins that have been inactivated by oxidation. Catalyzes the reversible oxidation-reduction of methionine sulfoxide in proteins to methionine.</text>
</comment>
<dbReference type="SUPFAM" id="SSF55068">
    <property type="entry name" value="Peptide methionine sulfoxide reductase"/>
    <property type="match status" value="1"/>
</dbReference>
<evidence type="ECO:0000313" key="12">
    <source>
        <dbReference type="EMBL" id="OMJ83196.1"/>
    </source>
</evidence>
<evidence type="ECO:0000256" key="7">
    <source>
        <dbReference type="ARBA" id="ARBA00047806"/>
    </source>
</evidence>
<gene>
    <name evidence="12" type="ORF">SteCoe_15909</name>
</gene>
<dbReference type="EMBL" id="MPUH01000312">
    <property type="protein sequence ID" value="OMJ83196.1"/>
    <property type="molecule type" value="Genomic_DNA"/>
</dbReference>
<keyword evidence="3" id="KW-0560">Oxidoreductase</keyword>
<comment type="catalytic activity">
    <reaction evidence="8">
        <text>[thioredoxin]-disulfide + L-methionine + H2O = L-methionine (S)-S-oxide + [thioredoxin]-dithiol</text>
        <dbReference type="Rhea" id="RHEA:19993"/>
        <dbReference type="Rhea" id="RHEA-COMP:10698"/>
        <dbReference type="Rhea" id="RHEA-COMP:10700"/>
        <dbReference type="ChEBI" id="CHEBI:15377"/>
        <dbReference type="ChEBI" id="CHEBI:29950"/>
        <dbReference type="ChEBI" id="CHEBI:50058"/>
        <dbReference type="ChEBI" id="CHEBI:57844"/>
        <dbReference type="ChEBI" id="CHEBI:58772"/>
        <dbReference type="EC" id="1.8.4.11"/>
    </reaction>
</comment>
<name>A0A1R2C2H4_9CILI</name>
<reference evidence="12 13" key="1">
    <citation type="submission" date="2016-11" db="EMBL/GenBank/DDBJ databases">
        <title>The macronuclear genome of Stentor coeruleus: a giant cell with tiny introns.</title>
        <authorList>
            <person name="Slabodnick M."/>
            <person name="Ruby J.G."/>
            <person name="Reiff S.B."/>
            <person name="Swart E.C."/>
            <person name="Gosai S."/>
            <person name="Prabakaran S."/>
            <person name="Witkowska E."/>
            <person name="Larue G.E."/>
            <person name="Fisher S."/>
            <person name="Freeman R.M."/>
            <person name="Gunawardena J."/>
            <person name="Chu W."/>
            <person name="Stover N.A."/>
            <person name="Gregory B.D."/>
            <person name="Nowacki M."/>
            <person name="Derisi J."/>
            <person name="Roy S.W."/>
            <person name="Marshall W.F."/>
            <person name="Sood P."/>
        </authorList>
    </citation>
    <scope>NUCLEOTIDE SEQUENCE [LARGE SCALE GENOMIC DNA]</scope>
    <source>
        <strain evidence="12">WM001</strain>
    </source>
</reference>
<dbReference type="GO" id="GO:0008113">
    <property type="term" value="F:peptide-methionine (S)-S-oxide reductase activity"/>
    <property type="evidence" value="ECO:0007669"/>
    <property type="project" value="UniProtKB-EC"/>
</dbReference>